<name>A0ACC0TUN0_9AGAM</name>
<proteinExistence type="predicted"/>
<protein>
    <submittedName>
        <fullName evidence="1">Uncharacterized protein</fullName>
    </submittedName>
</protein>
<evidence type="ECO:0000313" key="2">
    <source>
        <dbReference type="Proteomes" id="UP001207468"/>
    </source>
</evidence>
<accession>A0ACC0TUN0</accession>
<organism evidence="1 2">
    <name type="scientific">Russula earlei</name>
    <dbReference type="NCBI Taxonomy" id="71964"/>
    <lineage>
        <taxon>Eukaryota</taxon>
        <taxon>Fungi</taxon>
        <taxon>Dikarya</taxon>
        <taxon>Basidiomycota</taxon>
        <taxon>Agaricomycotina</taxon>
        <taxon>Agaricomycetes</taxon>
        <taxon>Russulales</taxon>
        <taxon>Russulaceae</taxon>
        <taxon>Russula</taxon>
    </lineage>
</organism>
<reference evidence="1" key="1">
    <citation type="submission" date="2021-03" db="EMBL/GenBank/DDBJ databases">
        <title>Evolutionary priming and transition to the ectomycorrhizal habit in an iconic lineage of mushroom-forming fungi: is preadaptation a requirement?</title>
        <authorList>
            <consortium name="DOE Joint Genome Institute"/>
            <person name="Looney B.P."/>
            <person name="Miyauchi S."/>
            <person name="Morin E."/>
            <person name="Drula E."/>
            <person name="Courty P.E."/>
            <person name="Chicoki N."/>
            <person name="Fauchery L."/>
            <person name="Kohler A."/>
            <person name="Kuo A."/>
            <person name="LaButti K."/>
            <person name="Pangilinan J."/>
            <person name="Lipzen A."/>
            <person name="Riley R."/>
            <person name="Andreopoulos W."/>
            <person name="He G."/>
            <person name="Johnson J."/>
            <person name="Barry K.W."/>
            <person name="Grigoriev I.V."/>
            <person name="Nagy L."/>
            <person name="Hibbett D."/>
            <person name="Henrissat B."/>
            <person name="Matheny P.B."/>
            <person name="Labbe J."/>
            <person name="Martin A.F."/>
        </authorList>
    </citation>
    <scope>NUCLEOTIDE SEQUENCE</scope>
    <source>
        <strain evidence="1">BPL698</strain>
    </source>
</reference>
<dbReference type="EMBL" id="JAGFNK010000477">
    <property type="protein sequence ID" value="KAI9449746.1"/>
    <property type="molecule type" value="Genomic_DNA"/>
</dbReference>
<comment type="caution">
    <text evidence="1">The sequence shown here is derived from an EMBL/GenBank/DDBJ whole genome shotgun (WGS) entry which is preliminary data.</text>
</comment>
<evidence type="ECO:0000313" key="1">
    <source>
        <dbReference type="EMBL" id="KAI9449746.1"/>
    </source>
</evidence>
<gene>
    <name evidence="1" type="ORF">F5148DRAFT_627584</name>
</gene>
<keyword evidence="2" id="KW-1185">Reference proteome</keyword>
<sequence length="113" mass="12828">MPKEIRKRGRRHKKRATPVLGQGLQDKAPFTKPSWILSSTDSNSKAHNPEAPFGYVDPELKAYFRTVDDQLKEWQQNLGEPGAEEDVDSAPGFSLSFVRRSDELNCGREAWRA</sequence>
<dbReference type="Proteomes" id="UP001207468">
    <property type="component" value="Unassembled WGS sequence"/>
</dbReference>